<name>A0ABW4CZ70_9LACO</name>
<organism evidence="5 6">
    <name type="scientific">Lacticaseibacillus hegangensis</name>
    <dbReference type="NCBI Taxonomy" id="2486010"/>
    <lineage>
        <taxon>Bacteria</taxon>
        <taxon>Bacillati</taxon>
        <taxon>Bacillota</taxon>
        <taxon>Bacilli</taxon>
        <taxon>Lactobacillales</taxon>
        <taxon>Lactobacillaceae</taxon>
        <taxon>Lacticaseibacillus</taxon>
    </lineage>
</organism>
<evidence type="ECO:0000259" key="4">
    <source>
        <dbReference type="Pfam" id="PF25888"/>
    </source>
</evidence>
<dbReference type="InterPro" id="IPR006343">
    <property type="entry name" value="DnaB/C_C"/>
</dbReference>
<keyword evidence="6" id="KW-1185">Reference proteome</keyword>
<gene>
    <name evidence="5" type="ORF">ACFQ5K_11165</name>
</gene>
<comment type="similarity">
    <text evidence="1">Belongs to the DnaB/DnaD family.</text>
</comment>
<evidence type="ECO:0000313" key="6">
    <source>
        <dbReference type="Proteomes" id="UP001597212"/>
    </source>
</evidence>
<comment type="caution">
    <text evidence="5">The sequence shown here is derived from an EMBL/GenBank/DDBJ whole genome shotgun (WGS) entry which is preliminary data.</text>
</comment>
<evidence type="ECO:0000313" key="5">
    <source>
        <dbReference type="EMBL" id="MFD1441936.1"/>
    </source>
</evidence>
<accession>A0ABW4CZ70</accession>
<evidence type="ECO:0000259" key="3">
    <source>
        <dbReference type="Pfam" id="PF07261"/>
    </source>
</evidence>
<evidence type="ECO:0000256" key="1">
    <source>
        <dbReference type="ARBA" id="ARBA00093462"/>
    </source>
</evidence>
<proteinExistence type="inferred from homology"/>
<feature type="domain" description="Replicative helicase loading/DNA remodeling protein DnaB N-terminal winged helix" evidence="4">
    <location>
        <begin position="10"/>
        <end position="264"/>
    </location>
</feature>
<protein>
    <submittedName>
        <fullName evidence="5">Replication initiation and membrane attachment family protein</fullName>
    </submittedName>
</protein>
<dbReference type="Pfam" id="PF07261">
    <property type="entry name" value="DnaB_2"/>
    <property type="match status" value="1"/>
</dbReference>
<dbReference type="EMBL" id="JBHTOK010000077">
    <property type="protein sequence ID" value="MFD1441936.1"/>
    <property type="molecule type" value="Genomic_DNA"/>
</dbReference>
<dbReference type="InterPro" id="IPR058660">
    <property type="entry name" value="WHD_DnaB"/>
</dbReference>
<dbReference type="RefSeq" id="WP_125755403.1">
    <property type="nucleotide sequence ID" value="NZ_JBHTOK010000077.1"/>
</dbReference>
<sequence>MTKPSSYMAQDDFIVVQATYFSDLDQDVAVHLYQPLIGPVALALYLSLWNDSRRQPGAGDRRKQTALMDLLGVDLDTLYAARGRLEALGLMKTYTSTDAGGRYWAYELYRPVAADRFFQDDTLSLLLFDRVGEVRFTQLANRYTIHTVRAQTWRDVSANLLDVFQLTSVAPNAATKEAKRQVAEKALPAVSLSDGAGYDWELLEALTTKSGLRGGQIGQHRAALAQLATFYGLTPPVFARFIQQATNRATGELSLRALRQIVEQAYQKQAPHLAPKGSAQPAQAAPAAAASPALSTSEQALIQQAKSTPPREFLEAAKHRKNAQLFVASNELQAVRKLASRNVFDNATINILIDYILQNYDSVNQALLDAIANRWLAAGVDSPERALQEIKDYQQKQSQPRKRKTQPARQEAKPDWLDKPYQATSAAADPAQTAAIEAKLAKLRAMRKDDSDETHEG</sequence>
<feature type="domain" description="DnaB/C C-terminal" evidence="3">
    <location>
        <begin position="322"/>
        <end position="389"/>
    </location>
</feature>
<dbReference type="Pfam" id="PF25888">
    <property type="entry name" value="WHD_DnaB"/>
    <property type="match status" value="1"/>
</dbReference>
<evidence type="ECO:0000256" key="2">
    <source>
        <dbReference type="SAM" id="MobiDB-lite"/>
    </source>
</evidence>
<dbReference type="Proteomes" id="UP001597212">
    <property type="component" value="Unassembled WGS sequence"/>
</dbReference>
<reference evidence="6" key="1">
    <citation type="journal article" date="2019" name="Int. J. Syst. Evol. Microbiol.">
        <title>The Global Catalogue of Microorganisms (GCM) 10K type strain sequencing project: providing services to taxonomists for standard genome sequencing and annotation.</title>
        <authorList>
            <consortium name="The Broad Institute Genomics Platform"/>
            <consortium name="The Broad Institute Genome Sequencing Center for Infectious Disease"/>
            <person name="Wu L."/>
            <person name="Ma J."/>
        </authorList>
    </citation>
    <scope>NUCLEOTIDE SEQUENCE [LARGE SCALE GENOMIC DNA]</scope>
    <source>
        <strain evidence="6">CCM 8912</strain>
    </source>
</reference>
<feature type="region of interest" description="Disordered" evidence="2">
    <location>
        <begin position="392"/>
        <end position="431"/>
    </location>
</feature>